<evidence type="ECO:0000313" key="2">
    <source>
        <dbReference type="EMBL" id="SAL25013.1"/>
    </source>
</evidence>
<gene>
    <name evidence="2" type="ORF">AWB66_01417</name>
</gene>
<feature type="signal peptide" evidence="1">
    <location>
        <begin position="1"/>
        <end position="29"/>
    </location>
</feature>
<evidence type="ECO:0000256" key="1">
    <source>
        <dbReference type="SAM" id="SignalP"/>
    </source>
</evidence>
<evidence type="ECO:0008006" key="4">
    <source>
        <dbReference type="Google" id="ProtNLM"/>
    </source>
</evidence>
<dbReference type="AlphaFoldDB" id="A0A158FZC9"/>
<keyword evidence="3" id="KW-1185">Reference proteome</keyword>
<protein>
    <recommendedName>
        <fullName evidence="4">Lipoprotein</fullName>
    </recommendedName>
</protein>
<sequence>MKNRIAKVNGGAVRVSIALVAALALNACAVVDRSDAVTSVSKDDSFTVLPIVNQTETPQAGQRAASIAQSLLSSGGFRQLTRYPASGDDENLFDPARPDAAAKALDWARSQKIRYALTGTVTEWRYKVGVDGEPAVGLTFDVIDVESGKVLWSAAGSRTGWSRDALSGVAQKLEKQLLAPLTR</sequence>
<feature type="chain" id="PRO_5011116057" description="Lipoprotein" evidence="1">
    <location>
        <begin position="30"/>
        <end position="183"/>
    </location>
</feature>
<organism evidence="2 3">
    <name type="scientific">Caballeronia telluris</name>
    <dbReference type="NCBI Taxonomy" id="326475"/>
    <lineage>
        <taxon>Bacteria</taxon>
        <taxon>Pseudomonadati</taxon>
        <taxon>Pseudomonadota</taxon>
        <taxon>Betaproteobacteria</taxon>
        <taxon>Burkholderiales</taxon>
        <taxon>Burkholderiaceae</taxon>
        <taxon>Caballeronia</taxon>
    </lineage>
</organism>
<name>A0A158FZC9_9BURK</name>
<proteinExistence type="predicted"/>
<keyword evidence="1" id="KW-0732">Signal</keyword>
<comment type="caution">
    <text evidence="2">The sequence shown here is derived from an EMBL/GenBank/DDBJ whole genome shotgun (WGS) entry which is preliminary data.</text>
</comment>
<dbReference type="EMBL" id="FCNZ02000004">
    <property type="protein sequence ID" value="SAL25013.1"/>
    <property type="molecule type" value="Genomic_DNA"/>
</dbReference>
<accession>A0A158FZC9</accession>
<dbReference type="Gene3D" id="3.40.50.10610">
    <property type="entry name" value="ABC-type transport auxiliary lipoprotein component"/>
    <property type="match status" value="1"/>
</dbReference>
<reference evidence="2" key="1">
    <citation type="submission" date="2016-01" db="EMBL/GenBank/DDBJ databases">
        <authorList>
            <person name="Peeters Charlotte."/>
        </authorList>
    </citation>
    <scope>NUCLEOTIDE SEQUENCE</scope>
    <source>
        <strain evidence="2">LMG 22936</strain>
    </source>
</reference>
<dbReference type="RefSeq" id="WP_087629570.1">
    <property type="nucleotide sequence ID" value="NZ_FCNZ02000004.1"/>
</dbReference>
<evidence type="ECO:0000313" key="3">
    <source>
        <dbReference type="Proteomes" id="UP000054717"/>
    </source>
</evidence>
<dbReference type="STRING" id="326475.AWB66_01417"/>
<dbReference type="Proteomes" id="UP000054717">
    <property type="component" value="Unassembled WGS sequence"/>
</dbReference>